<evidence type="ECO:0000256" key="1">
    <source>
        <dbReference type="SAM" id="SignalP"/>
    </source>
</evidence>
<keyword evidence="1" id="KW-0732">Signal</keyword>
<dbReference type="AlphaFoldDB" id="A0A0L0H7S0"/>
<feature type="chain" id="PRO_5005539547" description="FAS1 domain-containing protein" evidence="1">
    <location>
        <begin position="22"/>
        <end position="242"/>
    </location>
</feature>
<evidence type="ECO:0000313" key="3">
    <source>
        <dbReference type="Proteomes" id="UP000053201"/>
    </source>
</evidence>
<proteinExistence type="predicted"/>
<protein>
    <recommendedName>
        <fullName evidence="4">FAS1 domain-containing protein</fullName>
    </recommendedName>
</protein>
<name>A0A0L0H7S0_SPIPD</name>
<dbReference type="EMBL" id="KQ257467">
    <property type="protein sequence ID" value="KNC96738.1"/>
    <property type="molecule type" value="Genomic_DNA"/>
</dbReference>
<accession>A0A0L0H7S0</accession>
<keyword evidence="3" id="KW-1185">Reference proteome</keyword>
<evidence type="ECO:0000313" key="2">
    <source>
        <dbReference type="EMBL" id="KNC96738.1"/>
    </source>
</evidence>
<feature type="signal peptide" evidence="1">
    <location>
        <begin position="1"/>
        <end position="21"/>
    </location>
</feature>
<evidence type="ECO:0008006" key="4">
    <source>
        <dbReference type="Google" id="ProtNLM"/>
    </source>
</evidence>
<reference evidence="2 3" key="1">
    <citation type="submission" date="2009-08" db="EMBL/GenBank/DDBJ databases">
        <title>The Genome Sequence of Spizellomyces punctatus strain DAOM BR117.</title>
        <authorList>
            <consortium name="The Broad Institute Genome Sequencing Platform"/>
            <person name="Russ C."/>
            <person name="Cuomo C."/>
            <person name="Shea T."/>
            <person name="Young S.K."/>
            <person name="Zeng Q."/>
            <person name="Koehrsen M."/>
            <person name="Haas B."/>
            <person name="Borodovsky M."/>
            <person name="Guigo R."/>
            <person name="Alvarado L."/>
            <person name="Berlin A."/>
            <person name="Bochicchio J."/>
            <person name="Borenstein D."/>
            <person name="Chapman S."/>
            <person name="Chen Z."/>
            <person name="Engels R."/>
            <person name="Freedman E."/>
            <person name="Gellesch M."/>
            <person name="Goldberg J."/>
            <person name="Griggs A."/>
            <person name="Gujja S."/>
            <person name="Heiman D."/>
            <person name="Hepburn T."/>
            <person name="Howarth C."/>
            <person name="Jen D."/>
            <person name="Larson L."/>
            <person name="Lewis B."/>
            <person name="Mehta T."/>
            <person name="Park D."/>
            <person name="Pearson M."/>
            <person name="Roberts A."/>
            <person name="Saif S."/>
            <person name="Shenoy N."/>
            <person name="Sisk P."/>
            <person name="Stolte C."/>
            <person name="Sykes S."/>
            <person name="Thomson T."/>
            <person name="Walk T."/>
            <person name="White J."/>
            <person name="Yandava C."/>
            <person name="Burger G."/>
            <person name="Gray M.W."/>
            <person name="Holland P.W.H."/>
            <person name="King N."/>
            <person name="Lang F.B.F."/>
            <person name="Roger A.J."/>
            <person name="Ruiz-Trillo I."/>
            <person name="Lander E."/>
            <person name="Nusbaum C."/>
        </authorList>
    </citation>
    <scope>NUCLEOTIDE SEQUENCE [LARGE SCALE GENOMIC DNA]</scope>
    <source>
        <strain evidence="2 3">DAOM BR117</strain>
    </source>
</reference>
<dbReference type="OrthoDB" id="10401574at2759"/>
<dbReference type="RefSeq" id="XP_016604778.1">
    <property type="nucleotide sequence ID" value="XM_016756097.1"/>
</dbReference>
<sequence>MSSRILLLALAIATLVVPLEAQTDVLVYPNASYAGSALTLPSFQYYSPPNTQDYTLGSVRVPNSIAALFYQNQDWGVAAAFYEDVASVNISTANLTSITDWNALVVSLAPARVHPIFEEVLVKNVVQVTTVQLASHVRLVETDSAMTVSTGMVHALVMRAGKMAVVLAIRALPGIIQIRPPRVSVVVAEENAQRPEAPLELVLANGDTKQAAMGLPADHAPIVFTRTAMGNALVRVTSRILL</sequence>
<organism evidence="2 3">
    <name type="scientific">Spizellomyces punctatus (strain DAOM BR117)</name>
    <dbReference type="NCBI Taxonomy" id="645134"/>
    <lineage>
        <taxon>Eukaryota</taxon>
        <taxon>Fungi</taxon>
        <taxon>Fungi incertae sedis</taxon>
        <taxon>Chytridiomycota</taxon>
        <taxon>Chytridiomycota incertae sedis</taxon>
        <taxon>Chytridiomycetes</taxon>
        <taxon>Spizellomycetales</taxon>
        <taxon>Spizellomycetaceae</taxon>
        <taxon>Spizellomyces</taxon>
    </lineage>
</organism>
<dbReference type="VEuPathDB" id="FungiDB:SPPG_07946"/>
<gene>
    <name evidence="2" type="ORF">SPPG_07946</name>
</gene>
<dbReference type="InParanoid" id="A0A0L0H7S0"/>
<dbReference type="Proteomes" id="UP000053201">
    <property type="component" value="Unassembled WGS sequence"/>
</dbReference>
<dbReference type="GeneID" id="27691129"/>